<name>A0A0F9IM07_9ZZZZ</name>
<organism evidence="1">
    <name type="scientific">marine sediment metagenome</name>
    <dbReference type="NCBI Taxonomy" id="412755"/>
    <lineage>
        <taxon>unclassified sequences</taxon>
        <taxon>metagenomes</taxon>
        <taxon>ecological metagenomes</taxon>
    </lineage>
</organism>
<gene>
    <name evidence="1" type="ORF">LCGC14_1861070</name>
</gene>
<proteinExistence type="predicted"/>
<dbReference type="EMBL" id="LAZR01018834">
    <property type="protein sequence ID" value="KKL94800.1"/>
    <property type="molecule type" value="Genomic_DNA"/>
</dbReference>
<dbReference type="AlphaFoldDB" id="A0A0F9IM07"/>
<comment type="caution">
    <text evidence="1">The sequence shown here is derived from an EMBL/GenBank/DDBJ whole genome shotgun (WGS) entry which is preliminary data.</text>
</comment>
<evidence type="ECO:0000313" key="1">
    <source>
        <dbReference type="EMBL" id="KKL94800.1"/>
    </source>
</evidence>
<accession>A0A0F9IM07</accession>
<reference evidence="1" key="1">
    <citation type="journal article" date="2015" name="Nature">
        <title>Complex archaea that bridge the gap between prokaryotes and eukaryotes.</title>
        <authorList>
            <person name="Spang A."/>
            <person name="Saw J.H."/>
            <person name="Jorgensen S.L."/>
            <person name="Zaremba-Niedzwiedzka K."/>
            <person name="Martijn J."/>
            <person name="Lind A.E."/>
            <person name="van Eijk R."/>
            <person name="Schleper C."/>
            <person name="Guy L."/>
            <person name="Ettema T.J."/>
        </authorList>
    </citation>
    <scope>NUCLEOTIDE SEQUENCE</scope>
</reference>
<protein>
    <submittedName>
        <fullName evidence="1">Uncharacterized protein</fullName>
    </submittedName>
</protein>
<sequence length="148" mass="17805">MLDGSQFNKDKTQKDGLTSGCRSCYKVYSKKYRRKNPNHMKKYYQANKERLCEASNVYYQKNYLRRAWRNMVRRCTNTNCKDFKNYGGRGIRVCDRWLNSFEDFLKDVGKRLSPDLSIDRIDNDGNYEPGNCRWATRKEQANNRRQRK</sequence>